<proteinExistence type="predicted"/>
<organism evidence="2 3">
    <name type="scientific">Rhodopseudomonas julia</name>
    <dbReference type="NCBI Taxonomy" id="200617"/>
    <lineage>
        <taxon>Bacteria</taxon>
        <taxon>Pseudomonadati</taxon>
        <taxon>Pseudomonadota</taxon>
        <taxon>Alphaproteobacteria</taxon>
        <taxon>Hyphomicrobiales</taxon>
        <taxon>Nitrobacteraceae</taxon>
        <taxon>Rhodopseudomonas</taxon>
    </lineage>
</organism>
<reference evidence="2 3" key="1">
    <citation type="submission" date="2023-07" db="EMBL/GenBank/DDBJ databases">
        <title>Genomic Encyclopedia of Type Strains, Phase IV (KMG-IV): sequencing the most valuable type-strain genomes for metagenomic binning, comparative biology and taxonomic classification.</title>
        <authorList>
            <person name="Goeker M."/>
        </authorList>
    </citation>
    <scope>NUCLEOTIDE SEQUENCE [LARGE SCALE GENOMIC DNA]</scope>
    <source>
        <strain evidence="2 3">DSM 11549</strain>
    </source>
</reference>
<accession>A0ABU0C7A3</accession>
<protein>
    <submittedName>
        <fullName evidence="2">Uncharacterized protein YjiS (DUF1127 family)</fullName>
    </submittedName>
</protein>
<gene>
    <name evidence="2" type="ORF">J2R99_002249</name>
</gene>
<dbReference type="Proteomes" id="UP001230253">
    <property type="component" value="Unassembled WGS sequence"/>
</dbReference>
<keyword evidence="3" id="KW-1185">Reference proteome</keyword>
<name>A0ABU0C7A3_9BRAD</name>
<feature type="region of interest" description="Disordered" evidence="1">
    <location>
        <begin position="1"/>
        <end position="20"/>
    </location>
</feature>
<evidence type="ECO:0000313" key="3">
    <source>
        <dbReference type="Proteomes" id="UP001230253"/>
    </source>
</evidence>
<dbReference type="RefSeq" id="WP_307154567.1">
    <property type="nucleotide sequence ID" value="NZ_JAUSUK010000002.1"/>
</dbReference>
<comment type="caution">
    <text evidence="2">The sequence shown here is derived from an EMBL/GenBank/DDBJ whole genome shotgun (WGS) entry which is preliminary data.</text>
</comment>
<evidence type="ECO:0000313" key="2">
    <source>
        <dbReference type="EMBL" id="MDQ0326380.1"/>
    </source>
</evidence>
<sequence length="83" mass="9292">MKTLTLARPASGPLSAPASTVSMGEGARTLFSRAWTSVKQRYQYGELVRELEGYRDRDLADMGFDRSEIRRVAYEGAYGRSRA</sequence>
<evidence type="ECO:0000256" key="1">
    <source>
        <dbReference type="SAM" id="MobiDB-lite"/>
    </source>
</evidence>
<dbReference type="EMBL" id="JAUSUK010000002">
    <property type="protein sequence ID" value="MDQ0326380.1"/>
    <property type="molecule type" value="Genomic_DNA"/>
</dbReference>